<gene>
    <name evidence="1" type="ORF">GCM10007977_063640</name>
</gene>
<comment type="caution">
    <text evidence="1">The sequence shown here is derived from an EMBL/GenBank/DDBJ whole genome shotgun (WGS) entry which is preliminary data.</text>
</comment>
<reference evidence="1" key="1">
    <citation type="journal article" date="2014" name="Int. J. Syst. Evol. Microbiol.">
        <title>Complete genome sequence of Corynebacterium casei LMG S-19264T (=DSM 44701T), isolated from a smear-ripened cheese.</title>
        <authorList>
            <consortium name="US DOE Joint Genome Institute (JGI-PGF)"/>
            <person name="Walter F."/>
            <person name="Albersmeier A."/>
            <person name="Kalinowski J."/>
            <person name="Ruckert C."/>
        </authorList>
    </citation>
    <scope>NUCLEOTIDE SEQUENCE</scope>
    <source>
        <strain evidence="1">JCM 19831</strain>
    </source>
</reference>
<protein>
    <submittedName>
        <fullName evidence="1">Uncharacterized protein</fullName>
    </submittedName>
</protein>
<sequence>MALRSNLPTATAAGTVLTPYTPGASDTFNVNDLPATVEFTNSSGNSVNVAVVDGGRTRVGSAAVAPTPTAVADGTRAVFRLLPEYAAPDGLVTMTFSAQPAGSCVAFR</sequence>
<evidence type="ECO:0000313" key="1">
    <source>
        <dbReference type="EMBL" id="GGM53289.1"/>
    </source>
</evidence>
<reference evidence="1" key="2">
    <citation type="submission" date="2020-09" db="EMBL/GenBank/DDBJ databases">
        <authorList>
            <person name="Sun Q."/>
            <person name="Ohkuma M."/>
        </authorList>
    </citation>
    <scope>NUCLEOTIDE SEQUENCE</scope>
    <source>
        <strain evidence="1">JCM 19831</strain>
    </source>
</reference>
<dbReference type="RefSeq" id="WP_190253674.1">
    <property type="nucleotide sequence ID" value="NZ_BMPI01000035.1"/>
</dbReference>
<evidence type="ECO:0000313" key="2">
    <source>
        <dbReference type="Proteomes" id="UP000642070"/>
    </source>
</evidence>
<proteinExistence type="predicted"/>
<dbReference type="Proteomes" id="UP000642070">
    <property type="component" value="Unassembled WGS sequence"/>
</dbReference>
<organism evidence="1 2">
    <name type="scientific">Dactylosporangium sucinum</name>
    <dbReference type="NCBI Taxonomy" id="1424081"/>
    <lineage>
        <taxon>Bacteria</taxon>
        <taxon>Bacillati</taxon>
        <taxon>Actinomycetota</taxon>
        <taxon>Actinomycetes</taxon>
        <taxon>Micromonosporales</taxon>
        <taxon>Micromonosporaceae</taxon>
        <taxon>Dactylosporangium</taxon>
    </lineage>
</organism>
<name>A0A917U298_9ACTN</name>
<accession>A0A917U298</accession>
<dbReference type="AlphaFoldDB" id="A0A917U298"/>
<dbReference type="EMBL" id="BMPI01000035">
    <property type="protein sequence ID" value="GGM53289.1"/>
    <property type="molecule type" value="Genomic_DNA"/>
</dbReference>
<keyword evidence="2" id="KW-1185">Reference proteome</keyword>